<accession>X6MPK5</accession>
<evidence type="ECO:0000313" key="3">
    <source>
        <dbReference type="Proteomes" id="UP000023152"/>
    </source>
</evidence>
<comment type="caution">
    <text evidence="2">The sequence shown here is derived from an EMBL/GenBank/DDBJ whole genome shotgun (WGS) entry which is preliminary data.</text>
</comment>
<gene>
    <name evidence="2" type="ORF">RFI_21576</name>
</gene>
<feature type="compositionally biased region" description="Polar residues" evidence="1">
    <location>
        <begin position="31"/>
        <end position="40"/>
    </location>
</feature>
<organism evidence="2 3">
    <name type="scientific">Reticulomyxa filosa</name>
    <dbReference type="NCBI Taxonomy" id="46433"/>
    <lineage>
        <taxon>Eukaryota</taxon>
        <taxon>Sar</taxon>
        <taxon>Rhizaria</taxon>
        <taxon>Retaria</taxon>
        <taxon>Foraminifera</taxon>
        <taxon>Monothalamids</taxon>
        <taxon>Reticulomyxidae</taxon>
        <taxon>Reticulomyxa</taxon>
    </lineage>
</organism>
<keyword evidence="3" id="KW-1185">Reference proteome</keyword>
<name>X6MPK5_RETFI</name>
<evidence type="ECO:0000256" key="1">
    <source>
        <dbReference type="SAM" id="MobiDB-lite"/>
    </source>
</evidence>
<protein>
    <submittedName>
        <fullName evidence="2">Uncharacterized protein</fullName>
    </submittedName>
</protein>
<feature type="non-terminal residue" evidence="2">
    <location>
        <position position="1"/>
    </location>
</feature>
<feature type="compositionally biased region" description="Basic and acidic residues" evidence="1">
    <location>
        <begin position="68"/>
        <end position="77"/>
    </location>
</feature>
<dbReference type="Proteomes" id="UP000023152">
    <property type="component" value="Unassembled WGS sequence"/>
</dbReference>
<feature type="compositionally biased region" description="Acidic residues" evidence="1">
    <location>
        <begin position="78"/>
        <end position="91"/>
    </location>
</feature>
<proteinExistence type="predicted"/>
<feature type="compositionally biased region" description="Low complexity" evidence="1">
    <location>
        <begin position="95"/>
        <end position="104"/>
    </location>
</feature>
<feature type="region of interest" description="Disordered" evidence="1">
    <location>
        <begin position="22"/>
        <end position="130"/>
    </location>
</feature>
<reference evidence="2 3" key="1">
    <citation type="journal article" date="2013" name="Curr. Biol.">
        <title>The Genome of the Foraminiferan Reticulomyxa filosa.</title>
        <authorList>
            <person name="Glockner G."/>
            <person name="Hulsmann N."/>
            <person name="Schleicher M."/>
            <person name="Noegel A.A."/>
            <person name="Eichinger L."/>
            <person name="Gallinger C."/>
            <person name="Pawlowski J."/>
            <person name="Sierra R."/>
            <person name="Euteneuer U."/>
            <person name="Pillet L."/>
            <person name="Moustafa A."/>
            <person name="Platzer M."/>
            <person name="Groth M."/>
            <person name="Szafranski K."/>
            <person name="Schliwa M."/>
        </authorList>
    </citation>
    <scope>NUCLEOTIDE SEQUENCE [LARGE SCALE GENOMIC DNA]</scope>
</reference>
<sequence length="180" mass="20148">LYRSILSEAEKEAGYYSNLFGSGRKKRMLTGSPNEITPGSTWGKETATVTNAGSGGKKSGTNNGQEKGFVETEKEQQLDEVDENCGDEENDENKNSSNFSNQKNGAGSSGKDSAHKRKSPEQNEIDQSTKSQKSILEFFEVENHWIDDRRNNNISACIFFFFLKKKNEIVIKMGYKIILN</sequence>
<evidence type="ECO:0000313" key="2">
    <source>
        <dbReference type="EMBL" id="ETO15789.1"/>
    </source>
</evidence>
<dbReference type="EMBL" id="ASPP01018796">
    <property type="protein sequence ID" value="ETO15789.1"/>
    <property type="molecule type" value="Genomic_DNA"/>
</dbReference>
<dbReference type="AlphaFoldDB" id="X6MPK5"/>